<dbReference type="Proteomes" id="UP000631670">
    <property type="component" value="Unassembled WGS sequence"/>
</dbReference>
<dbReference type="InterPro" id="IPR003737">
    <property type="entry name" value="GlcNAc_PI_deacetylase-related"/>
</dbReference>
<protein>
    <submittedName>
        <fullName evidence="2">LmbE family N-acetylglucosaminyl deacetylase</fullName>
    </submittedName>
</protein>
<keyword evidence="3" id="KW-1185">Reference proteome</keyword>
<organism evidence="2 3">
    <name type="scientific">Amycolatopsis lexingtonensis</name>
    <dbReference type="NCBI Taxonomy" id="218822"/>
    <lineage>
        <taxon>Bacteria</taxon>
        <taxon>Bacillati</taxon>
        <taxon>Actinomycetota</taxon>
        <taxon>Actinomycetes</taxon>
        <taxon>Pseudonocardiales</taxon>
        <taxon>Pseudonocardiaceae</taxon>
        <taxon>Amycolatopsis</taxon>
    </lineage>
</organism>
<name>A0ABR9HUL6_9PSEU</name>
<dbReference type="SUPFAM" id="SSF53335">
    <property type="entry name" value="S-adenosyl-L-methionine-dependent methyltransferases"/>
    <property type="match status" value="1"/>
</dbReference>
<dbReference type="InterPro" id="IPR029063">
    <property type="entry name" value="SAM-dependent_MTases_sf"/>
</dbReference>
<dbReference type="InterPro" id="IPR008715">
    <property type="entry name" value="SAM-MeTfrase_NodS-like"/>
</dbReference>
<dbReference type="Gene3D" id="3.40.50.10320">
    <property type="entry name" value="LmbE-like"/>
    <property type="match status" value="1"/>
</dbReference>
<evidence type="ECO:0000313" key="2">
    <source>
        <dbReference type="EMBL" id="MBE1494619.1"/>
    </source>
</evidence>
<dbReference type="SUPFAM" id="SSF102588">
    <property type="entry name" value="LmbE-like"/>
    <property type="match status" value="1"/>
</dbReference>
<dbReference type="CDD" id="cd02440">
    <property type="entry name" value="AdoMet_MTases"/>
    <property type="match status" value="1"/>
</dbReference>
<dbReference type="EMBL" id="JADBEG010000001">
    <property type="protein sequence ID" value="MBE1494619.1"/>
    <property type="molecule type" value="Genomic_DNA"/>
</dbReference>
<dbReference type="Pfam" id="PF05401">
    <property type="entry name" value="NodS"/>
    <property type="match status" value="1"/>
</dbReference>
<proteinExistence type="predicted"/>
<dbReference type="PANTHER" id="PTHR12993:SF29">
    <property type="entry name" value="BLR3841 PROTEIN"/>
    <property type="match status" value="1"/>
</dbReference>
<evidence type="ECO:0000313" key="3">
    <source>
        <dbReference type="Proteomes" id="UP000631670"/>
    </source>
</evidence>
<dbReference type="Pfam" id="PF02585">
    <property type="entry name" value="PIG-L"/>
    <property type="match status" value="1"/>
</dbReference>
<sequence length="427" mass="46867">MTAFVREAEWAALPEVPPWPAQAFERALVVAAHPDDETLGASGLLQRLHSSGTAVTLVVATDGEAAFPDSSPFERRELGRTRRRELRDSLRAQGLSDVEPVWLGLPDSALSAHGDSLVTALRERADGHDLCLFPWPDDPHPDHQAAARAALAAAPLTAQRWSYPIWLWHWLRPDDPAIPWARARSLGLTAAERAAKAAAIAAFPSQLKPGPRGEAPILPEEVLAHFARDTEVFFREPPRDSAPVSRFAELYDGAEDPWSVGTKWYERRKRAMVLACLPDEHYDTVVEPGCGVGALTRDLAGRAGRLLAFDPVPTAVERARRAVTDLSHVDVHIGSVPGALPSGPVDLFVYGELLYYLADDALRETIDASVTALRPGGHLLAVHWLPWAPEAPRDGRDAHARLLAHPALEPLVEHTDEQFLLHVLRRR</sequence>
<dbReference type="RefSeq" id="WP_086858207.1">
    <property type="nucleotide sequence ID" value="NZ_JADBEG010000001.1"/>
</dbReference>
<dbReference type="PANTHER" id="PTHR12993">
    <property type="entry name" value="N-ACETYLGLUCOSAMINYL-PHOSPHATIDYLINOSITOL DE-N-ACETYLASE-RELATED"/>
    <property type="match status" value="1"/>
</dbReference>
<gene>
    <name evidence="2" type="ORF">H4696_001719</name>
</gene>
<keyword evidence="1" id="KW-0862">Zinc</keyword>
<comment type="caution">
    <text evidence="2">The sequence shown here is derived from an EMBL/GenBank/DDBJ whole genome shotgun (WGS) entry which is preliminary data.</text>
</comment>
<evidence type="ECO:0000256" key="1">
    <source>
        <dbReference type="ARBA" id="ARBA00022833"/>
    </source>
</evidence>
<dbReference type="InterPro" id="IPR024078">
    <property type="entry name" value="LmbE-like_dom_sf"/>
</dbReference>
<accession>A0ABR9HUL6</accession>
<dbReference type="Gene3D" id="3.40.50.150">
    <property type="entry name" value="Vaccinia Virus protein VP39"/>
    <property type="match status" value="1"/>
</dbReference>
<reference evidence="2 3" key="1">
    <citation type="submission" date="2020-10" db="EMBL/GenBank/DDBJ databases">
        <title>Sequencing the genomes of 1000 actinobacteria strains.</title>
        <authorList>
            <person name="Klenk H.-P."/>
        </authorList>
    </citation>
    <scope>NUCLEOTIDE SEQUENCE [LARGE SCALE GENOMIC DNA]</scope>
    <source>
        <strain evidence="2 3">DSM 44653</strain>
    </source>
</reference>